<feature type="domain" description="C2H2-type" evidence="10">
    <location>
        <begin position="218"/>
        <end position="247"/>
    </location>
</feature>
<evidence type="ECO:0000256" key="6">
    <source>
        <dbReference type="ARBA" id="ARBA00023125"/>
    </source>
</evidence>
<gene>
    <name evidence="11" type="primary">ZFP42</name>
</gene>
<dbReference type="Ensembl" id="ENSSVLT00005016010.1">
    <property type="protein sequence ID" value="ENSSVLP00005014456.1"/>
    <property type="gene ID" value="ENSSVLG00005011517.1"/>
</dbReference>
<evidence type="ECO:0000256" key="5">
    <source>
        <dbReference type="ARBA" id="ARBA00022833"/>
    </source>
</evidence>
<dbReference type="FunFam" id="3.30.160.60:FF:000303">
    <property type="entry name" value="Zinc finger protein 41"/>
    <property type="match status" value="1"/>
</dbReference>
<dbReference type="GO" id="GO:0008584">
    <property type="term" value="P:male gonad development"/>
    <property type="evidence" value="ECO:0007669"/>
    <property type="project" value="Ensembl"/>
</dbReference>
<dbReference type="GO" id="GO:0008585">
    <property type="term" value="P:female gonad development"/>
    <property type="evidence" value="ECO:0007669"/>
    <property type="project" value="Ensembl"/>
</dbReference>
<dbReference type="FunFam" id="3.30.160.60:FF:000125">
    <property type="entry name" value="Putative zinc finger protein 143"/>
    <property type="match status" value="1"/>
</dbReference>
<evidence type="ECO:0000256" key="8">
    <source>
        <dbReference type="PROSITE-ProRule" id="PRU00042"/>
    </source>
</evidence>
<dbReference type="Gene3D" id="3.30.160.60">
    <property type="entry name" value="Classic Zinc Finger"/>
    <property type="match status" value="4"/>
</dbReference>
<feature type="region of interest" description="Disordered" evidence="9">
    <location>
        <begin position="1"/>
        <end position="57"/>
    </location>
</feature>
<feature type="domain" description="C2H2-type" evidence="10">
    <location>
        <begin position="190"/>
        <end position="217"/>
    </location>
</feature>
<dbReference type="GO" id="GO:0005667">
    <property type="term" value="C:transcription regulator complex"/>
    <property type="evidence" value="ECO:0007669"/>
    <property type="project" value="TreeGrafter"/>
</dbReference>
<keyword evidence="2" id="KW-0479">Metal-binding</keyword>
<dbReference type="GO" id="GO:0005737">
    <property type="term" value="C:cytoplasm"/>
    <property type="evidence" value="ECO:0007669"/>
    <property type="project" value="Ensembl"/>
</dbReference>
<keyword evidence="6" id="KW-0238">DNA-binding</keyword>
<dbReference type="GO" id="GO:0000978">
    <property type="term" value="F:RNA polymerase II cis-regulatory region sequence-specific DNA binding"/>
    <property type="evidence" value="ECO:0007669"/>
    <property type="project" value="TreeGrafter"/>
</dbReference>
<dbReference type="InterPro" id="IPR013087">
    <property type="entry name" value="Znf_C2H2_type"/>
</dbReference>
<dbReference type="PANTHER" id="PTHR14003:SF8">
    <property type="entry name" value="ZINC FINGER PROTEIN 42 HOMOLOG"/>
    <property type="match status" value="1"/>
</dbReference>
<evidence type="ECO:0000259" key="10">
    <source>
        <dbReference type="PROSITE" id="PS50157"/>
    </source>
</evidence>
<evidence type="ECO:0000256" key="2">
    <source>
        <dbReference type="ARBA" id="ARBA00022723"/>
    </source>
</evidence>
<evidence type="ECO:0000256" key="3">
    <source>
        <dbReference type="ARBA" id="ARBA00022737"/>
    </source>
</evidence>
<dbReference type="AlphaFoldDB" id="A0A8D2CSZ4"/>
<feature type="domain" description="C2H2-type" evidence="10">
    <location>
        <begin position="248"/>
        <end position="276"/>
    </location>
</feature>
<evidence type="ECO:0000313" key="11">
    <source>
        <dbReference type="Ensembl" id="ENSSVLP00005014456.1"/>
    </source>
</evidence>
<organism evidence="11 12">
    <name type="scientific">Sciurus vulgaris</name>
    <name type="common">Eurasian red squirrel</name>
    <dbReference type="NCBI Taxonomy" id="55149"/>
    <lineage>
        <taxon>Eukaryota</taxon>
        <taxon>Metazoa</taxon>
        <taxon>Chordata</taxon>
        <taxon>Craniata</taxon>
        <taxon>Vertebrata</taxon>
        <taxon>Euteleostomi</taxon>
        <taxon>Mammalia</taxon>
        <taxon>Eutheria</taxon>
        <taxon>Euarchontoglires</taxon>
        <taxon>Glires</taxon>
        <taxon>Rodentia</taxon>
        <taxon>Sciuromorpha</taxon>
        <taxon>Sciuridae</taxon>
        <taxon>Sciurinae</taxon>
        <taxon>Sciurini</taxon>
        <taxon>Sciurus</taxon>
    </lineage>
</organism>
<reference evidence="11" key="1">
    <citation type="submission" date="2025-08" db="UniProtKB">
        <authorList>
            <consortium name="Ensembl"/>
        </authorList>
    </citation>
    <scope>IDENTIFICATION</scope>
</reference>
<comment type="subcellular location">
    <subcellularLocation>
        <location evidence="1">Nucleus</location>
    </subcellularLocation>
</comment>
<evidence type="ECO:0000313" key="12">
    <source>
        <dbReference type="Proteomes" id="UP000694564"/>
    </source>
</evidence>
<dbReference type="Proteomes" id="UP000694564">
    <property type="component" value="Chromosome 5"/>
</dbReference>
<evidence type="ECO:0000256" key="1">
    <source>
        <dbReference type="ARBA" id="ARBA00004123"/>
    </source>
</evidence>
<name>A0A8D2CSZ4_SCIVU</name>
<dbReference type="GeneTree" id="ENSGT00940000163257"/>
<dbReference type="OrthoDB" id="10264072at2759"/>
<dbReference type="Pfam" id="PF00096">
    <property type="entry name" value="zf-C2H2"/>
    <property type="match status" value="4"/>
</dbReference>
<dbReference type="SMART" id="SM00355">
    <property type="entry name" value="ZnF_C2H2"/>
    <property type="match status" value="4"/>
</dbReference>
<dbReference type="PROSITE" id="PS50157">
    <property type="entry name" value="ZINC_FINGER_C2H2_2"/>
    <property type="match status" value="3"/>
</dbReference>
<dbReference type="GO" id="GO:0008270">
    <property type="term" value="F:zinc ion binding"/>
    <property type="evidence" value="ECO:0007669"/>
    <property type="project" value="UniProtKB-KW"/>
</dbReference>
<feature type="compositionally biased region" description="Polar residues" evidence="9">
    <location>
        <begin position="7"/>
        <end position="17"/>
    </location>
</feature>
<evidence type="ECO:0000256" key="4">
    <source>
        <dbReference type="ARBA" id="ARBA00022771"/>
    </source>
</evidence>
<keyword evidence="12" id="KW-1185">Reference proteome</keyword>
<proteinExistence type="predicted"/>
<dbReference type="PANTHER" id="PTHR14003">
    <property type="entry name" value="TRANSCRIPTIONAL REPRESSOR PROTEIN YY"/>
    <property type="match status" value="1"/>
</dbReference>
<evidence type="ECO:0000256" key="7">
    <source>
        <dbReference type="ARBA" id="ARBA00023242"/>
    </source>
</evidence>
<accession>A0A8D2CSZ4</accession>
<dbReference type="FunFam" id="3.30.160.60:FF:000104">
    <property type="entry name" value="Transcriptional repressor protein YY1"/>
    <property type="match status" value="1"/>
</dbReference>
<dbReference type="GO" id="GO:0031519">
    <property type="term" value="C:PcG protein complex"/>
    <property type="evidence" value="ECO:0007669"/>
    <property type="project" value="TreeGrafter"/>
</dbReference>
<keyword evidence="3" id="KW-0677">Repeat</keyword>
<dbReference type="GO" id="GO:0000785">
    <property type="term" value="C:chromatin"/>
    <property type="evidence" value="ECO:0007669"/>
    <property type="project" value="TreeGrafter"/>
</dbReference>
<dbReference type="GO" id="GO:0000981">
    <property type="term" value="F:DNA-binding transcription factor activity, RNA polymerase II-specific"/>
    <property type="evidence" value="ECO:0007669"/>
    <property type="project" value="TreeGrafter"/>
</dbReference>
<dbReference type="SUPFAM" id="SSF57667">
    <property type="entry name" value="beta-beta-alpha zinc fingers"/>
    <property type="match status" value="3"/>
</dbReference>
<keyword evidence="5" id="KW-0862">Zinc</keyword>
<reference evidence="11" key="2">
    <citation type="submission" date="2025-09" db="UniProtKB">
        <authorList>
            <consortium name="Ensembl"/>
        </authorList>
    </citation>
    <scope>IDENTIFICATION</scope>
</reference>
<protein>
    <submittedName>
        <fullName evidence="11">ZFP42 zinc finger protein</fullName>
    </submittedName>
</protein>
<sequence>MYHKQYVAQSSASTLVNQMKKKTKTCGQKGLGGRAQKEVEPKLDKPSQGPQAEMEVPSRPWAAYDEDTSPQAIGEDDFPDCYIECIVRGEFSESILGEESLFKSFECLEEGSEQDLSQQIFEASSLLESSLEYVKKGAKQETGFARKKPGKDTVRGTPAALVCPQSGCTKKLKNRSALRKHLLVHGPKDHVCAECGRAFAESSKLKRHFLVHTGEKPYQCTFEGCGKRFSLDFNLRTHVCIHTGEKRFACTFPGCNKRFVQSNNLKVHFLTHSKNE</sequence>
<keyword evidence="7" id="KW-0539">Nucleus</keyword>
<feature type="compositionally biased region" description="Basic and acidic residues" evidence="9">
    <location>
        <begin position="35"/>
        <end position="45"/>
    </location>
</feature>
<dbReference type="PROSITE" id="PS00028">
    <property type="entry name" value="ZINC_FINGER_C2H2_1"/>
    <property type="match status" value="3"/>
</dbReference>
<evidence type="ECO:0000256" key="9">
    <source>
        <dbReference type="SAM" id="MobiDB-lite"/>
    </source>
</evidence>
<dbReference type="InterPro" id="IPR036236">
    <property type="entry name" value="Znf_C2H2_sf"/>
</dbReference>
<keyword evidence="4 8" id="KW-0863">Zinc-finger</keyword>